<feature type="domain" description="Lipoyl-binding" evidence="11">
    <location>
        <begin position="87"/>
        <end position="163"/>
    </location>
</feature>
<name>A0ABV7TDE7_9RHOB</name>
<dbReference type="InterPro" id="IPR011053">
    <property type="entry name" value="Single_hybrid_motif"/>
</dbReference>
<evidence type="ECO:0000256" key="3">
    <source>
        <dbReference type="ARBA" id="ARBA00017562"/>
    </source>
</evidence>
<evidence type="ECO:0000259" key="11">
    <source>
        <dbReference type="PROSITE" id="PS50968"/>
    </source>
</evidence>
<sequence>MTDSRHEADVAFIKALAELLRDNDLTEVQVKREYGEEDSLNVRVSRSIASPSAPTQVAVPAPAPVAAPAQAPAAAPSAAPEDPASHPGAVTSPMVGTVYMQAEPGAAPFITVGASVSEGDTLLIVEAMKTMNHIHAPKSGTVKRILVEDGAAVEYGSPLVIIE</sequence>
<evidence type="ECO:0000256" key="2">
    <source>
        <dbReference type="ARBA" id="ARBA00005194"/>
    </source>
</evidence>
<dbReference type="CDD" id="cd06850">
    <property type="entry name" value="biotinyl_domain"/>
    <property type="match status" value="1"/>
</dbReference>
<comment type="caution">
    <text evidence="12">The sequence shown here is derived from an EMBL/GenBank/DDBJ whole genome shotgun (WGS) entry which is preliminary data.</text>
</comment>
<evidence type="ECO:0000256" key="5">
    <source>
        <dbReference type="ARBA" id="ARBA00022832"/>
    </source>
</evidence>
<evidence type="ECO:0000313" key="12">
    <source>
        <dbReference type="EMBL" id="MFC3613591.1"/>
    </source>
</evidence>
<dbReference type="PROSITE" id="PS50968">
    <property type="entry name" value="BIOTINYL_LIPOYL"/>
    <property type="match status" value="1"/>
</dbReference>
<dbReference type="InterPro" id="IPR001249">
    <property type="entry name" value="AcCoA_biotinCC"/>
</dbReference>
<dbReference type="PANTHER" id="PTHR45266">
    <property type="entry name" value="OXALOACETATE DECARBOXYLASE ALPHA CHAIN"/>
    <property type="match status" value="1"/>
</dbReference>
<evidence type="ECO:0000313" key="13">
    <source>
        <dbReference type="Proteomes" id="UP001595629"/>
    </source>
</evidence>
<keyword evidence="13" id="KW-1185">Reference proteome</keyword>
<keyword evidence="5 9" id="KW-0276">Fatty acid metabolism</keyword>
<keyword evidence="7 9" id="KW-0275">Fatty acid biosynthesis</keyword>
<comment type="function">
    <text evidence="1 9">This protein is a component of the acetyl coenzyme A carboxylase complex; first, biotin carboxylase catalyzes the carboxylation of the carrier protein and then the transcarboxylase transfers the carboxyl group to form malonyl-CoA.</text>
</comment>
<dbReference type="PANTHER" id="PTHR45266:SF3">
    <property type="entry name" value="OXALOACETATE DECARBOXYLASE ALPHA CHAIN"/>
    <property type="match status" value="1"/>
</dbReference>
<reference evidence="13" key="1">
    <citation type="journal article" date="2019" name="Int. J. Syst. Evol. Microbiol.">
        <title>The Global Catalogue of Microorganisms (GCM) 10K type strain sequencing project: providing services to taxonomists for standard genome sequencing and annotation.</title>
        <authorList>
            <consortium name="The Broad Institute Genomics Platform"/>
            <consortium name="The Broad Institute Genome Sequencing Center for Infectious Disease"/>
            <person name="Wu L."/>
            <person name="Ma J."/>
        </authorList>
    </citation>
    <scope>NUCLEOTIDE SEQUENCE [LARGE SCALE GENOMIC DNA]</scope>
    <source>
        <strain evidence="13">KCTC 42911</strain>
    </source>
</reference>
<evidence type="ECO:0000256" key="4">
    <source>
        <dbReference type="ARBA" id="ARBA00022516"/>
    </source>
</evidence>
<evidence type="ECO:0000256" key="1">
    <source>
        <dbReference type="ARBA" id="ARBA00003761"/>
    </source>
</evidence>
<dbReference type="EMBL" id="JBHRXI010000006">
    <property type="protein sequence ID" value="MFC3613591.1"/>
    <property type="molecule type" value="Genomic_DNA"/>
</dbReference>
<dbReference type="SUPFAM" id="SSF51230">
    <property type="entry name" value="Single hybrid motif"/>
    <property type="match status" value="1"/>
</dbReference>
<proteinExistence type="predicted"/>
<protein>
    <recommendedName>
        <fullName evidence="3 9">Biotin carboxyl carrier protein of acetyl-CoA carboxylase</fullName>
    </recommendedName>
</protein>
<dbReference type="Proteomes" id="UP001595629">
    <property type="component" value="Unassembled WGS sequence"/>
</dbReference>
<dbReference type="Pfam" id="PF00364">
    <property type="entry name" value="Biotin_lipoyl"/>
    <property type="match status" value="1"/>
</dbReference>
<keyword evidence="12" id="KW-0436">Ligase</keyword>
<dbReference type="NCBIfam" id="TIGR00531">
    <property type="entry name" value="BCCP"/>
    <property type="match status" value="1"/>
</dbReference>
<gene>
    <name evidence="12" type="primary">accB</name>
    <name evidence="12" type="ORF">ACFORG_07445</name>
</gene>
<feature type="region of interest" description="Disordered" evidence="10">
    <location>
        <begin position="51"/>
        <end position="90"/>
    </location>
</feature>
<dbReference type="PROSITE" id="PS00188">
    <property type="entry name" value="BIOTIN"/>
    <property type="match status" value="1"/>
</dbReference>
<dbReference type="Gene3D" id="2.40.50.100">
    <property type="match status" value="1"/>
</dbReference>
<comment type="pathway">
    <text evidence="2 9">Lipid metabolism; fatty acid biosynthesis.</text>
</comment>
<dbReference type="InterPro" id="IPR050709">
    <property type="entry name" value="Biotin_Carboxyl_Carrier/Decarb"/>
</dbReference>
<feature type="compositionally biased region" description="Low complexity" evidence="10">
    <location>
        <begin position="51"/>
        <end position="80"/>
    </location>
</feature>
<evidence type="ECO:0000256" key="8">
    <source>
        <dbReference type="ARBA" id="ARBA00023267"/>
    </source>
</evidence>
<evidence type="ECO:0000256" key="7">
    <source>
        <dbReference type="ARBA" id="ARBA00023160"/>
    </source>
</evidence>
<organism evidence="12 13">
    <name type="scientific">Lutimaribacter marinistellae</name>
    <dbReference type="NCBI Taxonomy" id="1820329"/>
    <lineage>
        <taxon>Bacteria</taxon>
        <taxon>Pseudomonadati</taxon>
        <taxon>Pseudomonadota</taxon>
        <taxon>Alphaproteobacteria</taxon>
        <taxon>Rhodobacterales</taxon>
        <taxon>Roseobacteraceae</taxon>
        <taxon>Lutimaribacter</taxon>
    </lineage>
</organism>
<keyword evidence="6 9" id="KW-0443">Lipid metabolism</keyword>
<evidence type="ECO:0000256" key="6">
    <source>
        <dbReference type="ARBA" id="ARBA00023098"/>
    </source>
</evidence>
<dbReference type="InterPro" id="IPR001882">
    <property type="entry name" value="Biotin_BS"/>
</dbReference>
<keyword evidence="8 9" id="KW-0092">Biotin</keyword>
<keyword evidence="4 9" id="KW-0444">Lipid biosynthesis</keyword>
<dbReference type="PRINTS" id="PR01071">
    <property type="entry name" value="ACOABIOTINCC"/>
</dbReference>
<dbReference type="InterPro" id="IPR000089">
    <property type="entry name" value="Biotin_lipoyl"/>
</dbReference>
<accession>A0ABV7TDE7</accession>
<evidence type="ECO:0000256" key="10">
    <source>
        <dbReference type="SAM" id="MobiDB-lite"/>
    </source>
</evidence>
<dbReference type="RefSeq" id="WP_386734778.1">
    <property type="nucleotide sequence ID" value="NZ_JBHRXI010000006.1"/>
</dbReference>
<dbReference type="GO" id="GO:0003989">
    <property type="term" value="F:acetyl-CoA carboxylase activity"/>
    <property type="evidence" value="ECO:0007669"/>
    <property type="project" value="UniProtKB-EC"/>
</dbReference>
<evidence type="ECO:0000256" key="9">
    <source>
        <dbReference type="RuleBase" id="RU364072"/>
    </source>
</evidence>